<accession>A0A0A6NYW5</accession>
<reference evidence="1 2" key="1">
    <citation type="submission" date="2016-05" db="EMBL/GenBank/DDBJ databases">
        <title>Single-cell genome of chain-forming Candidatus Thiomargarita nelsonii and comparison to other large sulfur-oxidizing bacteria.</title>
        <authorList>
            <person name="Winkel M."/>
            <person name="Salman V."/>
            <person name="Woyke T."/>
            <person name="Schulz-Vogt H."/>
            <person name="Richter M."/>
            <person name="Flood B."/>
            <person name="Bailey J."/>
            <person name="Amann R."/>
            <person name="Mussmann M."/>
        </authorList>
    </citation>
    <scope>NUCLEOTIDE SEQUENCE [LARGE SCALE GENOMIC DNA]</scope>
    <source>
        <strain evidence="1 2">THI036</strain>
    </source>
</reference>
<dbReference type="Proteomes" id="UP000076962">
    <property type="component" value="Unassembled WGS sequence"/>
</dbReference>
<gene>
    <name evidence="1" type="ORF">THIOM_002726</name>
</gene>
<sequence length="94" mass="11256">MGWWMYHKSDYKTSTDIIVELEKSFNIFFPKTRCRTDERRCRYLPTGFLLLQHGDSKPYDISEMYSGEQVIFSMLYQFISLNIARSILLIDELN</sequence>
<proteinExistence type="predicted"/>
<comment type="caution">
    <text evidence="1">The sequence shown here is derived from an EMBL/GenBank/DDBJ whole genome shotgun (WGS) entry which is preliminary data.</text>
</comment>
<evidence type="ECO:0000313" key="2">
    <source>
        <dbReference type="Proteomes" id="UP000076962"/>
    </source>
</evidence>
<name>A0A0A6NYW5_9GAMM</name>
<dbReference type="AlphaFoldDB" id="A0A0A6NYW5"/>
<protein>
    <submittedName>
        <fullName evidence="1">AAA ATPase</fullName>
    </submittedName>
</protein>
<evidence type="ECO:0000313" key="1">
    <source>
        <dbReference type="EMBL" id="OAD21501.1"/>
    </source>
</evidence>
<organism evidence="1 2">
    <name type="scientific">Candidatus Thiomargarita nelsonii</name>
    <dbReference type="NCBI Taxonomy" id="1003181"/>
    <lineage>
        <taxon>Bacteria</taxon>
        <taxon>Pseudomonadati</taxon>
        <taxon>Pseudomonadota</taxon>
        <taxon>Gammaproteobacteria</taxon>
        <taxon>Thiotrichales</taxon>
        <taxon>Thiotrichaceae</taxon>
        <taxon>Thiomargarita</taxon>
    </lineage>
</organism>
<keyword evidence="2" id="KW-1185">Reference proteome</keyword>
<dbReference type="EMBL" id="LUTY01001588">
    <property type="protein sequence ID" value="OAD21501.1"/>
    <property type="molecule type" value="Genomic_DNA"/>
</dbReference>